<keyword evidence="6 9" id="KW-0862">Zinc</keyword>
<evidence type="ECO:0000313" key="16">
    <source>
        <dbReference type="Proteomes" id="UP000007148"/>
    </source>
</evidence>
<evidence type="ECO:0000256" key="2">
    <source>
        <dbReference type="ARBA" id="ARBA00005690"/>
    </source>
</evidence>
<dbReference type="Pfam" id="PF01336">
    <property type="entry name" value="tRNA_anti-codon"/>
    <property type="match status" value="1"/>
</dbReference>
<dbReference type="PANTHER" id="PTHR47165">
    <property type="entry name" value="OS03G0429900 PROTEIN"/>
    <property type="match status" value="1"/>
</dbReference>
<dbReference type="HOGENOM" id="CLU_012393_2_1_1"/>
<evidence type="ECO:0000256" key="1">
    <source>
        <dbReference type="ARBA" id="ARBA00004123"/>
    </source>
</evidence>
<evidence type="ECO:0000256" key="6">
    <source>
        <dbReference type="ARBA" id="ARBA00022833"/>
    </source>
</evidence>
<keyword evidence="8 9" id="KW-0539">Nucleus</keyword>
<dbReference type="NCBIfam" id="TIGR00617">
    <property type="entry name" value="rpa1"/>
    <property type="match status" value="1"/>
</dbReference>
<dbReference type="Pfam" id="PF08646">
    <property type="entry name" value="Rep_fac-A_C"/>
    <property type="match status" value="1"/>
</dbReference>
<dbReference type="OrthoDB" id="1751331at2759"/>
<dbReference type="Gene3D" id="2.40.50.140">
    <property type="entry name" value="Nucleic acid-binding proteins"/>
    <property type="match status" value="4"/>
</dbReference>
<dbReference type="EMBL" id="CAFZ01000129">
    <property type="protein sequence ID" value="CCA71646.1"/>
    <property type="molecule type" value="Genomic_DNA"/>
</dbReference>
<sequence length="611" mass="67915">MDLTKGFCHKASQASSSDDLKGETPLLQLLSIKKIVNAGNVPDRHRVIISDGEQFMQAMFATTLNEKVEDGTFRRNCVVKLTKWEPQDIKGQRILILFSMEAISYPEEKIGTPVNPGKATAPGNSDSMAVDKSSNAPSTSSSDLVPSKPVPAPAASRGPSGNNAPIFPIEGLNPYHNKWTIKARVTMKSERKRWSNNKGEGQLFSVNLMDETGEIKATAFNAAVDALYDRFEEGKVYYISKGRVVIAKKAFSNLTCDYEITMDSKTEVEECMDAEADKVPQIQYSFVSLKDLEEKPKDASVDVIAVVHSVGELGSINTKQGKPLSKRDLVLADRSGYSCRCTLWGKQAEQWSHNDNPIVAFKGLKVSDFNGRSLSLNSSSTMHIDVDMPETNSLRGWYQKEGHKGNFNTHGGGGAGAARGSSGFKREEMKTLLEVRESEMGSRDKPEFFNSRASIVTIKQENIAYPACMAEGCNKKVNDTGNGWHCEKCDKTWPKPQYRYLLGIQVADHTAQAWLQAFNDVATEIIGMNADQLMEIKDNDEAEFQKVIHKAQSKTYNFECRAKNDTYNDQTRVRYGVIKAYPLDFTAETRNLHKLLSSYTQLIPARYLGDV</sequence>
<comment type="subcellular location">
    <subcellularLocation>
        <location evidence="1 9">Nucleus</location>
    </subcellularLocation>
</comment>
<dbReference type="InterPro" id="IPR013955">
    <property type="entry name" value="Rep_factor-A_C"/>
</dbReference>
<evidence type="ECO:0000256" key="3">
    <source>
        <dbReference type="ARBA" id="ARBA00022705"/>
    </source>
</evidence>
<evidence type="ECO:0000256" key="9">
    <source>
        <dbReference type="RuleBase" id="RU364130"/>
    </source>
</evidence>
<dbReference type="CDD" id="cd04476">
    <property type="entry name" value="RPA1_DBD_C"/>
    <property type="match status" value="1"/>
</dbReference>
<dbReference type="Pfam" id="PF04057">
    <property type="entry name" value="Rep-A_N"/>
    <property type="match status" value="1"/>
</dbReference>
<comment type="caution">
    <text evidence="15">The sequence shown here is derived from an EMBL/GenBank/DDBJ whole genome shotgun (WGS) entry which is preliminary data.</text>
</comment>
<dbReference type="GO" id="GO:0003677">
    <property type="term" value="F:DNA binding"/>
    <property type="evidence" value="ECO:0007669"/>
    <property type="project" value="UniProtKB-KW"/>
</dbReference>
<dbReference type="InParanoid" id="G4TK03"/>
<keyword evidence="4 9" id="KW-0479">Metal-binding</keyword>
<evidence type="ECO:0000256" key="7">
    <source>
        <dbReference type="ARBA" id="ARBA00023125"/>
    </source>
</evidence>
<organism evidence="15 16">
    <name type="scientific">Serendipita indica (strain DSM 11827)</name>
    <name type="common">Root endophyte fungus</name>
    <name type="synonym">Piriformospora indica</name>
    <dbReference type="NCBI Taxonomy" id="1109443"/>
    <lineage>
        <taxon>Eukaryota</taxon>
        <taxon>Fungi</taxon>
        <taxon>Dikarya</taxon>
        <taxon>Basidiomycota</taxon>
        <taxon>Agaricomycotina</taxon>
        <taxon>Agaricomycetes</taxon>
        <taxon>Sebacinales</taxon>
        <taxon>Serendipitaceae</taxon>
        <taxon>Serendipita</taxon>
    </lineage>
</organism>
<dbReference type="InterPro" id="IPR047192">
    <property type="entry name" value="Euk_RPA1_DBD_C"/>
</dbReference>
<dbReference type="InterPro" id="IPR007199">
    <property type="entry name" value="Rep_factor-A_N"/>
</dbReference>
<feature type="domain" description="OB" evidence="11">
    <location>
        <begin position="179"/>
        <end position="263"/>
    </location>
</feature>
<dbReference type="PANTHER" id="PTHR47165:SF4">
    <property type="entry name" value="OS03G0429900 PROTEIN"/>
    <property type="match status" value="1"/>
</dbReference>
<comment type="function">
    <text evidence="9">As part of the replication protein A (RPA/RP-A), a single-stranded DNA-binding heterotrimeric complex, may play an essential role in DNA replication, recombination and repair. Binds and stabilizes single-stranded DNA intermediates, preventing complementary DNA reannealing and recruiting different proteins involved in DNA metabolism.</text>
</comment>
<proteinExistence type="inferred from homology"/>
<keyword evidence="5 9" id="KW-0863">Zinc-finger</keyword>
<keyword evidence="16" id="KW-1185">Reference proteome</keyword>
<evidence type="ECO:0000259" key="12">
    <source>
        <dbReference type="Pfam" id="PF04057"/>
    </source>
</evidence>
<feature type="compositionally biased region" description="Polar residues" evidence="10">
    <location>
        <begin position="122"/>
        <end position="144"/>
    </location>
</feature>
<reference evidence="15 16" key="1">
    <citation type="journal article" date="2011" name="PLoS Pathog.">
        <title>Endophytic Life Strategies Decoded by Genome and Transcriptome Analyses of the Mutualistic Root Symbiont Piriformospora indica.</title>
        <authorList>
            <person name="Zuccaro A."/>
            <person name="Lahrmann U."/>
            <person name="Guldener U."/>
            <person name="Langen G."/>
            <person name="Pfiffi S."/>
            <person name="Biedenkopf D."/>
            <person name="Wong P."/>
            <person name="Samans B."/>
            <person name="Grimm C."/>
            <person name="Basiewicz M."/>
            <person name="Murat C."/>
            <person name="Martin F."/>
            <person name="Kogel K.H."/>
        </authorList>
    </citation>
    <scope>NUCLEOTIDE SEQUENCE [LARGE SCALE GENOMIC DNA]</scope>
    <source>
        <strain evidence="15 16">DSM 11827</strain>
    </source>
</reference>
<dbReference type="FunFam" id="2.40.50.140:FF:000041">
    <property type="entry name" value="Replication protein A subunit"/>
    <property type="match status" value="1"/>
</dbReference>
<dbReference type="GO" id="GO:0006281">
    <property type="term" value="P:DNA repair"/>
    <property type="evidence" value="ECO:0007669"/>
    <property type="project" value="InterPro"/>
</dbReference>
<dbReference type="SUPFAM" id="SSF50249">
    <property type="entry name" value="Nucleic acid-binding proteins"/>
    <property type="match status" value="4"/>
</dbReference>
<dbReference type="GO" id="GO:0007004">
    <property type="term" value="P:telomere maintenance via telomerase"/>
    <property type="evidence" value="ECO:0007669"/>
    <property type="project" value="UniProtKB-ARBA"/>
</dbReference>
<keyword evidence="3 9" id="KW-0235">DNA replication</keyword>
<gene>
    <name evidence="15" type="ORF">PIIN_05582</name>
</gene>
<keyword evidence="7 9" id="KW-0238">DNA-binding</keyword>
<evidence type="ECO:0000313" key="15">
    <source>
        <dbReference type="EMBL" id="CCA71646.1"/>
    </source>
</evidence>
<dbReference type="STRING" id="1109443.G4TK03"/>
<dbReference type="GO" id="GO:0006260">
    <property type="term" value="P:DNA replication"/>
    <property type="evidence" value="ECO:0007669"/>
    <property type="project" value="UniProtKB-KW"/>
</dbReference>
<dbReference type="Pfam" id="PF16900">
    <property type="entry name" value="REPA_OB_2"/>
    <property type="match status" value="1"/>
</dbReference>
<dbReference type="FunFam" id="2.40.50.140:FF:000064">
    <property type="entry name" value="Replication protein A subunit"/>
    <property type="match status" value="1"/>
</dbReference>
<evidence type="ECO:0000256" key="10">
    <source>
        <dbReference type="SAM" id="MobiDB-lite"/>
    </source>
</evidence>
<dbReference type="InterPro" id="IPR031657">
    <property type="entry name" value="REPA_OB_2"/>
</dbReference>
<dbReference type="GO" id="GO:0006310">
    <property type="term" value="P:DNA recombination"/>
    <property type="evidence" value="ECO:0007669"/>
    <property type="project" value="InterPro"/>
</dbReference>
<accession>G4TK03</accession>
<dbReference type="Proteomes" id="UP000007148">
    <property type="component" value="Unassembled WGS sequence"/>
</dbReference>
<dbReference type="AlphaFoldDB" id="G4TK03"/>
<dbReference type="InterPro" id="IPR012340">
    <property type="entry name" value="NA-bd_OB-fold"/>
</dbReference>
<feature type="region of interest" description="Disordered" evidence="10">
    <location>
        <begin position="108"/>
        <end position="162"/>
    </location>
</feature>
<dbReference type="CDD" id="cd04474">
    <property type="entry name" value="RPA1_DBD_A"/>
    <property type="match status" value="1"/>
</dbReference>
<dbReference type="CDD" id="cd04477">
    <property type="entry name" value="RPA1N"/>
    <property type="match status" value="1"/>
</dbReference>
<dbReference type="InterPro" id="IPR004365">
    <property type="entry name" value="NA-bd_OB_tRNA"/>
</dbReference>
<evidence type="ECO:0000256" key="5">
    <source>
        <dbReference type="ARBA" id="ARBA00022771"/>
    </source>
</evidence>
<dbReference type="InterPro" id="IPR004591">
    <property type="entry name" value="Rfa1"/>
</dbReference>
<name>G4TK03_SERID</name>
<feature type="domain" description="Replication protein A OB" evidence="14">
    <location>
        <begin position="289"/>
        <end position="385"/>
    </location>
</feature>
<feature type="domain" description="Replication factor-A protein 1 N-terminal" evidence="12">
    <location>
        <begin position="5"/>
        <end position="103"/>
    </location>
</feature>
<evidence type="ECO:0000259" key="13">
    <source>
        <dbReference type="Pfam" id="PF08646"/>
    </source>
</evidence>
<dbReference type="CDD" id="cd04475">
    <property type="entry name" value="RPA1_DBD_B"/>
    <property type="match status" value="1"/>
</dbReference>
<dbReference type="GO" id="GO:0005662">
    <property type="term" value="C:DNA replication factor A complex"/>
    <property type="evidence" value="ECO:0007669"/>
    <property type="project" value="UniProtKB-ARBA"/>
</dbReference>
<protein>
    <recommendedName>
        <fullName evidence="9">Replication protein A subunit</fullName>
    </recommendedName>
</protein>
<evidence type="ECO:0000259" key="11">
    <source>
        <dbReference type="Pfam" id="PF01336"/>
    </source>
</evidence>
<dbReference type="FunFam" id="2.40.50.140:FF:000090">
    <property type="entry name" value="Replication protein A subunit"/>
    <property type="match status" value="1"/>
</dbReference>
<feature type="domain" description="Replication factor A C-terminal" evidence="13">
    <location>
        <begin position="448"/>
        <end position="592"/>
    </location>
</feature>
<evidence type="ECO:0000256" key="4">
    <source>
        <dbReference type="ARBA" id="ARBA00022723"/>
    </source>
</evidence>
<dbReference type="GO" id="GO:0000781">
    <property type="term" value="C:chromosome, telomeric region"/>
    <property type="evidence" value="ECO:0007669"/>
    <property type="project" value="UniProtKB-ARBA"/>
</dbReference>
<dbReference type="FunCoup" id="G4TK03">
    <property type="interactions" value="670"/>
</dbReference>
<dbReference type="GO" id="GO:0008270">
    <property type="term" value="F:zinc ion binding"/>
    <property type="evidence" value="ECO:0007669"/>
    <property type="project" value="UniProtKB-KW"/>
</dbReference>
<comment type="subunit">
    <text evidence="9">Component of the heterotrimeric canonical replication protein A complex (RPA).</text>
</comment>
<evidence type="ECO:0000259" key="14">
    <source>
        <dbReference type="Pfam" id="PF16900"/>
    </source>
</evidence>
<dbReference type="eggNOG" id="KOG0851">
    <property type="taxonomic scope" value="Eukaryota"/>
</dbReference>
<comment type="similarity">
    <text evidence="2 9">Belongs to the replication factor A protein 1 family.</text>
</comment>
<dbReference type="OMA" id="DQCDAFY"/>
<evidence type="ECO:0000256" key="8">
    <source>
        <dbReference type="ARBA" id="ARBA00023242"/>
    </source>
</evidence>